<dbReference type="SUPFAM" id="SSF51658">
    <property type="entry name" value="Xylose isomerase-like"/>
    <property type="match status" value="1"/>
</dbReference>
<evidence type="ECO:0000259" key="7">
    <source>
        <dbReference type="Pfam" id="PF01261"/>
    </source>
</evidence>
<accession>T1J9V8</accession>
<feature type="domain" description="Xylose isomerase-like TIM barrel" evidence="7">
    <location>
        <begin position="163"/>
        <end position="219"/>
    </location>
</feature>
<dbReference type="GO" id="GO:0046487">
    <property type="term" value="P:glyoxylate metabolic process"/>
    <property type="evidence" value="ECO:0007669"/>
    <property type="project" value="TreeGrafter"/>
</dbReference>
<evidence type="ECO:0000313" key="9">
    <source>
        <dbReference type="Proteomes" id="UP000014500"/>
    </source>
</evidence>
<evidence type="ECO:0000313" key="8">
    <source>
        <dbReference type="EnsemblMetazoa" id="SMAR010508-PA"/>
    </source>
</evidence>
<sequence length="224" mass="25413">MPIKLAANISYLFQEKPRLSDRYQAARDSGFKAVECGLPYDYPAEELFLAKNKAGVQHILINTPSGDQNRQELGLAALPAHENEFKDSLEVAIKYAKALDCKRIHIYAGKSMNIITDNAMETTYYDNLTMAAERLKQENLIGLIQPMNTVSVPRYYMSNFDDGHVQIAQVPDRHEPDTPGEIDFRYILNLFDELGYLGWIGLEYTPKGHTVSGLKWIKDFGYSL</sequence>
<dbReference type="STRING" id="126957.T1J9V8"/>
<reference evidence="9" key="1">
    <citation type="submission" date="2011-05" db="EMBL/GenBank/DDBJ databases">
        <authorList>
            <person name="Richards S.R."/>
            <person name="Qu J."/>
            <person name="Jiang H."/>
            <person name="Jhangiani S.N."/>
            <person name="Agravi P."/>
            <person name="Goodspeed R."/>
            <person name="Gross S."/>
            <person name="Mandapat C."/>
            <person name="Jackson L."/>
            <person name="Mathew T."/>
            <person name="Pu L."/>
            <person name="Thornton R."/>
            <person name="Saada N."/>
            <person name="Wilczek-Boney K.B."/>
            <person name="Lee S."/>
            <person name="Kovar C."/>
            <person name="Wu Y."/>
            <person name="Scherer S.E."/>
            <person name="Worley K.C."/>
            <person name="Muzny D.M."/>
            <person name="Gibbs R."/>
        </authorList>
    </citation>
    <scope>NUCLEOTIDE SEQUENCE</scope>
    <source>
        <strain evidence="9">Brora</strain>
    </source>
</reference>
<comment type="similarity">
    <text evidence="3">Belongs to the hyi family.</text>
</comment>
<dbReference type="OMA" id="VECHWPY"/>
<dbReference type="InterPro" id="IPR026040">
    <property type="entry name" value="HyI-like"/>
</dbReference>
<evidence type="ECO:0000256" key="2">
    <source>
        <dbReference type="ARBA" id="ARBA00002968"/>
    </source>
</evidence>
<dbReference type="EC" id="5.3.1.22" evidence="4"/>
<organism evidence="8 9">
    <name type="scientific">Strigamia maritima</name>
    <name type="common">European centipede</name>
    <name type="synonym">Geophilus maritimus</name>
    <dbReference type="NCBI Taxonomy" id="126957"/>
    <lineage>
        <taxon>Eukaryota</taxon>
        <taxon>Metazoa</taxon>
        <taxon>Ecdysozoa</taxon>
        <taxon>Arthropoda</taxon>
        <taxon>Myriapoda</taxon>
        <taxon>Chilopoda</taxon>
        <taxon>Pleurostigmophora</taxon>
        <taxon>Geophilomorpha</taxon>
        <taxon>Linotaeniidae</taxon>
        <taxon>Strigamia</taxon>
    </lineage>
</organism>
<evidence type="ECO:0000256" key="3">
    <source>
        <dbReference type="ARBA" id="ARBA00005962"/>
    </source>
</evidence>
<protein>
    <recommendedName>
        <fullName evidence="5">Putative hydroxypyruvate isomerase</fullName>
        <ecNumber evidence="4">5.3.1.22</ecNumber>
    </recommendedName>
</protein>
<evidence type="ECO:0000256" key="6">
    <source>
        <dbReference type="ARBA" id="ARBA00023235"/>
    </source>
</evidence>
<dbReference type="GO" id="GO:0008903">
    <property type="term" value="F:hydroxypyruvate isomerase activity"/>
    <property type="evidence" value="ECO:0007669"/>
    <property type="project" value="UniProtKB-EC"/>
</dbReference>
<dbReference type="PANTHER" id="PTHR43489">
    <property type="entry name" value="ISOMERASE"/>
    <property type="match status" value="1"/>
</dbReference>
<keyword evidence="6" id="KW-0413">Isomerase</keyword>
<dbReference type="EMBL" id="JH431979">
    <property type="status" value="NOT_ANNOTATED_CDS"/>
    <property type="molecule type" value="Genomic_DNA"/>
</dbReference>
<evidence type="ECO:0000256" key="4">
    <source>
        <dbReference type="ARBA" id="ARBA00012570"/>
    </source>
</evidence>
<comment type="function">
    <text evidence="2">Catalyzes the reversible isomerization between hydroxypyruvate and 2-hydroxy-3-oxopropanoate (also termed tartronate semialdehyde).</text>
</comment>
<feature type="domain" description="Xylose isomerase-like TIM barrel" evidence="7">
    <location>
        <begin position="24"/>
        <end position="150"/>
    </location>
</feature>
<dbReference type="Gene3D" id="3.20.20.150">
    <property type="entry name" value="Divalent-metal-dependent TIM barrel enzymes"/>
    <property type="match status" value="2"/>
</dbReference>
<dbReference type="InterPro" id="IPR050417">
    <property type="entry name" value="Sugar_Epim/Isomerase"/>
</dbReference>
<comment type="catalytic activity">
    <reaction evidence="1">
        <text>3-hydroxypyruvate = 2-hydroxy-3-oxopropanoate</text>
        <dbReference type="Rhea" id="RHEA:11952"/>
        <dbReference type="ChEBI" id="CHEBI:17180"/>
        <dbReference type="ChEBI" id="CHEBI:57978"/>
        <dbReference type="EC" id="5.3.1.22"/>
    </reaction>
</comment>
<dbReference type="eggNOG" id="KOG4518">
    <property type="taxonomic scope" value="Eukaryota"/>
</dbReference>
<dbReference type="EnsemblMetazoa" id="SMAR010508-RA">
    <property type="protein sequence ID" value="SMAR010508-PA"/>
    <property type="gene ID" value="SMAR010508"/>
</dbReference>
<dbReference type="HOGENOM" id="CLU_050006_1_1_1"/>
<evidence type="ECO:0000256" key="5">
    <source>
        <dbReference type="ARBA" id="ARBA00017985"/>
    </source>
</evidence>
<dbReference type="PANTHER" id="PTHR43489:SF6">
    <property type="entry name" value="HYDROXYPYRUVATE ISOMERASE-RELATED"/>
    <property type="match status" value="1"/>
</dbReference>
<dbReference type="InterPro" id="IPR036237">
    <property type="entry name" value="Xyl_isomerase-like_sf"/>
</dbReference>
<dbReference type="PIRSF" id="PIRSF006241">
    <property type="entry name" value="HyI"/>
    <property type="match status" value="1"/>
</dbReference>
<name>T1J9V8_STRMM</name>
<dbReference type="Pfam" id="PF01261">
    <property type="entry name" value="AP_endonuc_2"/>
    <property type="match status" value="2"/>
</dbReference>
<keyword evidence="9" id="KW-1185">Reference proteome</keyword>
<reference evidence="8" key="2">
    <citation type="submission" date="2015-02" db="UniProtKB">
        <authorList>
            <consortium name="EnsemblMetazoa"/>
        </authorList>
    </citation>
    <scope>IDENTIFICATION</scope>
</reference>
<dbReference type="InterPro" id="IPR013022">
    <property type="entry name" value="Xyl_isomerase-like_TIM-brl"/>
</dbReference>
<dbReference type="AlphaFoldDB" id="T1J9V8"/>
<proteinExistence type="inferred from homology"/>
<dbReference type="PhylomeDB" id="T1J9V8"/>
<evidence type="ECO:0000256" key="1">
    <source>
        <dbReference type="ARBA" id="ARBA00000476"/>
    </source>
</evidence>
<dbReference type="Proteomes" id="UP000014500">
    <property type="component" value="Unassembled WGS sequence"/>
</dbReference>